<evidence type="ECO:0000259" key="1">
    <source>
        <dbReference type="PROSITE" id="PS51352"/>
    </source>
</evidence>
<dbReference type="CDD" id="cd02966">
    <property type="entry name" value="TlpA_like_family"/>
    <property type="match status" value="1"/>
</dbReference>
<dbReference type="OrthoDB" id="9809733at2"/>
<dbReference type="InterPro" id="IPR013766">
    <property type="entry name" value="Thioredoxin_domain"/>
</dbReference>
<evidence type="ECO:0000313" key="2">
    <source>
        <dbReference type="EMBL" id="SHJ83061.1"/>
    </source>
</evidence>
<dbReference type="InterPro" id="IPR000866">
    <property type="entry name" value="AhpC/TSA"/>
</dbReference>
<sequence length="191" mass="22261">MSKKIIIISILLIAVLGGTYLFNVDNNMKDNIKKDKENIEIKNQKMVENGIFFVEKEKDAPDFTFKNLQGEEVSLSDYRGKNVIINFWATWCPYCIKEMPDLNKIYLENKDNDFVVLAIDIGESKDVVDKYLKDKDYKFSILLDEEGEVANSYMIRGIPTSYFIDKEGKIADIKMQMMTYDQMKEMVDKLK</sequence>
<gene>
    <name evidence="2" type="ORF">SAMN02744037_00952</name>
</gene>
<dbReference type="PANTHER" id="PTHR42852:SF13">
    <property type="entry name" value="PROTEIN DIPZ"/>
    <property type="match status" value="1"/>
</dbReference>
<dbReference type="EMBL" id="FRAE01000015">
    <property type="protein sequence ID" value="SHJ83061.1"/>
    <property type="molecule type" value="Genomic_DNA"/>
</dbReference>
<organism evidence="2 3">
    <name type="scientific">Tepidibacter formicigenes DSM 15518</name>
    <dbReference type="NCBI Taxonomy" id="1123349"/>
    <lineage>
        <taxon>Bacteria</taxon>
        <taxon>Bacillati</taxon>
        <taxon>Bacillota</taxon>
        <taxon>Clostridia</taxon>
        <taxon>Peptostreptococcales</taxon>
        <taxon>Peptostreptococcaceae</taxon>
        <taxon>Tepidibacter</taxon>
    </lineage>
</organism>
<dbReference type="PANTHER" id="PTHR42852">
    <property type="entry name" value="THIOL:DISULFIDE INTERCHANGE PROTEIN DSBE"/>
    <property type="match status" value="1"/>
</dbReference>
<dbReference type="GO" id="GO:0016491">
    <property type="term" value="F:oxidoreductase activity"/>
    <property type="evidence" value="ECO:0007669"/>
    <property type="project" value="InterPro"/>
</dbReference>
<dbReference type="RefSeq" id="WP_072887777.1">
    <property type="nucleotide sequence ID" value="NZ_FRAE01000015.1"/>
</dbReference>
<dbReference type="AlphaFoldDB" id="A0A1M6MHS9"/>
<dbReference type="PROSITE" id="PS51352">
    <property type="entry name" value="THIOREDOXIN_2"/>
    <property type="match status" value="1"/>
</dbReference>
<dbReference type="InterPro" id="IPR036249">
    <property type="entry name" value="Thioredoxin-like_sf"/>
</dbReference>
<dbReference type="Proteomes" id="UP000242497">
    <property type="component" value="Unassembled WGS sequence"/>
</dbReference>
<dbReference type="Pfam" id="PF00578">
    <property type="entry name" value="AhpC-TSA"/>
    <property type="match status" value="1"/>
</dbReference>
<accession>A0A1M6MHS9</accession>
<protein>
    <submittedName>
        <fullName evidence="2">Peroxiredoxin</fullName>
    </submittedName>
</protein>
<dbReference type="InterPro" id="IPR050553">
    <property type="entry name" value="Thioredoxin_ResA/DsbE_sf"/>
</dbReference>
<dbReference type="Gene3D" id="3.40.30.10">
    <property type="entry name" value="Glutaredoxin"/>
    <property type="match status" value="1"/>
</dbReference>
<dbReference type="GO" id="GO:0016209">
    <property type="term" value="F:antioxidant activity"/>
    <property type="evidence" value="ECO:0007669"/>
    <property type="project" value="InterPro"/>
</dbReference>
<dbReference type="SUPFAM" id="SSF52833">
    <property type="entry name" value="Thioredoxin-like"/>
    <property type="match status" value="1"/>
</dbReference>
<dbReference type="STRING" id="1123349.SAMN02744037_00952"/>
<feature type="domain" description="Thioredoxin" evidence="1">
    <location>
        <begin position="54"/>
        <end position="191"/>
    </location>
</feature>
<evidence type="ECO:0000313" key="3">
    <source>
        <dbReference type="Proteomes" id="UP000242497"/>
    </source>
</evidence>
<reference evidence="3" key="1">
    <citation type="submission" date="2016-11" db="EMBL/GenBank/DDBJ databases">
        <authorList>
            <person name="Varghese N."/>
            <person name="Submissions S."/>
        </authorList>
    </citation>
    <scope>NUCLEOTIDE SEQUENCE [LARGE SCALE GENOMIC DNA]</scope>
    <source>
        <strain evidence="3">DSM 15518</strain>
    </source>
</reference>
<proteinExistence type="predicted"/>
<name>A0A1M6MHS9_9FIRM</name>
<keyword evidence="3" id="KW-1185">Reference proteome</keyword>